<evidence type="ECO:0000313" key="5">
    <source>
        <dbReference type="Proteomes" id="UP001249851"/>
    </source>
</evidence>
<dbReference type="SUPFAM" id="SSF52540">
    <property type="entry name" value="P-loop containing nucleoside triphosphate hydrolases"/>
    <property type="match status" value="1"/>
</dbReference>
<dbReference type="PANTHER" id="PTHR45641:SF19">
    <property type="entry name" value="NEPHROCYSTIN-3"/>
    <property type="match status" value="1"/>
</dbReference>
<evidence type="ECO:0000256" key="1">
    <source>
        <dbReference type="ARBA" id="ARBA00022737"/>
    </source>
</evidence>
<gene>
    <name evidence="4" type="ORF">P5673_009688</name>
</gene>
<feature type="repeat" description="TPR" evidence="3">
    <location>
        <begin position="1021"/>
        <end position="1054"/>
    </location>
</feature>
<sequence>MATGLEYTEEQLNYYRICCITTDELTDALRSIFKQEWDNRYATTLGEWKDEAKNGQAFKNRESPRNQARNKELLATMINGNRAEWDCTMLFYAILYSNCISCGLNSLVQSNVDDLRKFRNEVFAHVPQGHISETKFQSAIAKVQGAFQALGLSTAKIKEIRNQANFPTSHLNKVLKEVDRLKQQVKVLEDQLQSETTPFCILPPKPSHDVAARNDEVANITEVLKQLKETNESRLTYLYISGNPGSGKSQLAGLVAKQIFKQSTDAFVMTLNASNLDRLLDSYVSFARHLKCPEYAVTITLNDKDLKTEEKIADVKSLAGTKVELYASWLLLVDNVVSIPEMNAYLPDTGNSCWSKGQVLITSQDTTSIPPDNSFIKQMSVSKGMAPSDATSLLATISGIADDKTSEKVAKALDYQPLALASAATFVKLLCNSKPSSNLGWRDFLDKLGEGQLKNTETFLSNTNSRYPYSMTTAIALAVEKSMSSDTVLKHAFDVISLCAPQPLNLDIVTNYIQKAEENSDVNTEGEFNDKDIIGLRIRKSSLLLLEEENGAIYVRIHQVVRDVIHRLTKPHCETQRFEVVRVSILSLNQFIVDKKCDDYTANGFRLLVPHLKFLSKQVEAIFKENHLSEAIKNEAFNLKHYSSYFIVFGEICRVHFDLKAAKRFASLALKLISRDSMLDHSNAASAHSLMGQILRDQGDLKLAKEHCERALAIRRQTLGPQHPKVARSYNNLATVLSDQGDLKQAREYHELALAIRQQTLGPQHPKVATSCSNLGNVLHDQGALKQAKEYHERALSIRQQTLEPQHPDVASSCSSLGTVLHAQGDLKQAKEYHERALAIREQTLRLQHPKVATSCSNLGNVLHSQGDLKQAKEYHERALAIRQQTLEPQHADVATSCSNLGTVLLGQGDLKEAKEYHERALAIREQTLGRQHPDVASSYNSLAMVLSDQGDLKQAREYHELALAIRQQTLGPQHPKVATSCSNLGNVLHDQGALKQAKEYHERALSIRQQTLEPQHPDVASSCSSLGTVLYDQGDLKQAKEYHERALAIRQQTLGPQHPDVASSYNNLANVLSGQGDLKRAKEYHERCSCC</sequence>
<dbReference type="InterPro" id="IPR019734">
    <property type="entry name" value="TPR_rpt"/>
</dbReference>
<dbReference type="AlphaFoldDB" id="A0AAD9QRV5"/>
<feature type="repeat" description="TPR" evidence="3">
    <location>
        <begin position="811"/>
        <end position="844"/>
    </location>
</feature>
<keyword evidence="2 3" id="KW-0802">TPR repeat</keyword>
<dbReference type="PANTHER" id="PTHR45641">
    <property type="entry name" value="TETRATRICOPEPTIDE REPEAT PROTEIN (AFU_ORTHOLOGUE AFUA_6G03870)"/>
    <property type="match status" value="1"/>
</dbReference>
<dbReference type="Gene3D" id="1.25.40.10">
    <property type="entry name" value="Tetratricopeptide repeat domain"/>
    <property type="match status" value="3"/>
</dbReference>
<dbReference type="Pfam" id="PF13424">
    <property type="entry name" value="TPR_12"/>
    <property type="match status" value="5"/>
</dbReference>
<dbReference type="InterPro" id="IPR027417">
    <property type="entry name" value="P-loop_NTPase"/>
</dbReference>
<dbReference type="Proteomes" id="UP001249851">
    <property type="component" value="Unassembled WGS sequence"/>
</dbReference>
<reference evidence="4" key="1">
    <citation type="journal article" date="2023" name="G3 (Bethesda)">
        <title>Whole genome assembly and annotation of the endangered Caribbean coral Acropora cervicornis.</title>
        <authorList>
            <person name="Selwyn J.D."/>
            <person name="Vollmer S.V."/>
        </authorList>
    </citation>
    <scope>NUCLEOTIDE SEQUENCE</scope>
    <source>
        <strain evidence="4">K2</strain>
    </source>
</reference>
<keyword evidence="5" id="KW-1185">Reference proteome</keyword>
<dbReference type="PROSITE" id="PS50005">
    <property type="entry name" value="TPR"/>
    <property type="match status" value="4"/>
</dbReference>
<feature type="repeat" description="TPR" evidence="3">
    <location>
        <begin position="895"/>
        <end position="928"/>
    </location>
</feature>
<dbReference type="SUPFAM" id="SSF48452">
    <property type="entry name" value="TPR-like"/>
    <property type="match status" value="1"/>
</dbReference>
<protein>
    <submittedName>
        <fullName evidence="4">Nephrocystin-3</fullName>
    </submittedName>
</protein>
<organism evidence="4 5">
    <name type="scientific">Acropora cervicornis</name>
    <name type="common">Staghorn coral</name>
    <dbReference type="NCBI Taxonomy" id="6130"/>
    <lineage>
        <taxon>Eukaryota</taxon>
        <taxon>Metazoa</taxon>
        <taxon>Cnidaria</taxon>
        <taxon>Anthozoa</taxon>
        <taxon>Hexacorallia</taxon>
        <taxon>Scleractinia</taxon>
        <taxon>Astrocoeniina</taxon>
        <taxon>Acroporidae</taxon>
        <taxon>Acropora</taxon>
    </lineage>
</organism>
<dbReference type="SMART" id="SM00028">
    <property type="entry name" value="TPR"/>
    <property type="match status" value="10"/>
</dbReference>
<accession>A0AAD9QRV5</accession>
<proteinExistence type="predicted"/>
<comment type="caution">
    <text evidence="4">The sequence shown here is derived from an EMBL/GenBank/DDBJ whole genome shotgun (WGS) entry which is preliminary data.</text>
</comment>
<name>A0AAD9QRV5_ACRCE</name>
<dbReference type="EMBL" id="JARQWQ010000017">
    <property type="protein sequence ID" value="KAK2566220.1"/>
    <property type="molecule type" value="Genomic_DNA"/>
</dbReference>
<dbReference type="Gene3D" id="3.40.50.300">
    <property type="entry name" value="P-loop containing nucleotide triphosphate hydrolases"/>
    <property type="match status" value="1"/>
</dbReference>
<reference evidence="4" key="2">
    <citation type="journal article" date="2023" name="Science">
        <title>Genomic signatures of disease resistance in endangered staghorn corals.</title>
        <authorList>
            <person name="Vollmer S.V."/>
            <person name="Selwyn J.D."/>
            <person name="Despard B.A."/>
            <person name="Roesel C.L."/>
        </authorList>
    </citation>
    <scope>NUCLEOTIDE SEQUENCE</scope>
    <source>
        <strain evidence="4">K2</strain>
    </source>
</reference>
<keyword evidence="1" id="KW-0677">Repeat</keyword>
<dbReference type="InterPro" id="IPR011990">
    <property type="entry name" value="TPR-like_helical_dom_sf"/>
</dbReference>
<evidence type="ECO:0000256" key="2">
    <source>
        <dbReference type="ARBA" id="ARBA00022803"/>
    </source>
</evidence>
<evidence type="ECO:0000256" key="3">
    <source>
        <dbReference type="PROSITE-ProRule" id="PRU00339"/>
    </source>
</evidence>
<feature type="repeat" description="TPR" evidence="3">
    <location>
        <begin position="853"/>
        <end position="886"/>
    </location>
</feature>
<evidence type="ECO:0000313" key="4">
    <source>
        <dbReference type="EMBL" id="KAK2566220.1"/>
    </source>
</evidence>